<dbReference type="EMBL" id="LT607758">
    <property type="protein sequence ID" value="SCO64725.1"/>
    <property type="molecule type" value="Genomic_DNA"/>
</dbReference>
<dbReference type="RefSeq" id="YP_009626384.1">
    <property type="nucleotide sequence ID" value="NC_042138.1"/>
</dbReference>
<accession>A0A1G4GQ94</accession>
<organism evidence="1 2">
    <name type="scientific">Klebsiella phage PMBT1</name>
    <dbReference type="NCBI Taxonomy" id="1880822"/>
    <lineage>
        <taxon>Viruses</taxon>
        <taxon>Duplodnaviria</taxon>
        <taxon>Heunggongvirae</taxon>
        <taxon>Uroviricota</taxon>
        <taxon>Caudoviricetes</taxon>
        <taxon>Pantevenvirales</taxon>
        <taxon>Straboviridae</taxon>
        <taxon>Slopekvirus</taxon>
        <taxon>Klebsiella virus PMBT1</taxon>
    </lineage>
</organism>
<evidence type="ECO:0000313" key="2">
    <source>
        <dbReference type="Proteomes" id="UP000278378"/>
    </source>
</evidence>
<proteinExistence type="predicted"/>
<reference evidence="2" key="1">
    <citation type="submission" date="2016-08" db="EMBL/GenBank/DDBJ databases">
        <authorList>
            <person name="Brinks E."/>
        </authorList>
    </citation>
    <scope>NUCLEOTIDE SEQUENCE [LARGE SCALE GENOMIC DNA]</scope>
</reference>
<dbReference type="Proteomes" id="UP000278378">
    <property type="component" value="Segment"/>
</dbReference>
<protein>
    <submittedName>
        <fullName evidence="1">Uncharacterized protein</fullName>
    </submittedName>
</protein>
<dbReference type="KEGG" id="vg:40103288"/>
<sequence>MIEIINAKSRIVTCNCCDTTMKYDVEDIQQKEISSEGSYFFNMRKINFIECVYCKNEVVVK</sequence>
<name>A0A1G4GQ94_9CAUD</name>
<evidence type="ECO:0000313" key="1">
    <source>
        <dbReference type="EMBL" id="SCO64725.1"/>
    </source>
</evidence>
<dbReference type="GeneID" id="40103288"/>